<dbReference type="GO" id="GO:0005829">
    <property type="term" value="C:cytosol"/>
    <property type="evidence" value="ECO:0007669"/>
    <property type="project" value="TreeGrafter"/>
</dbReference>
<dbReference type="InterPro" id="IPR011611">
    <property type="entry name" value="PfkB_dom"/>
</dbReference>
<dbReference type="EMBL" id="QENZ01000005">
    <property type="protein sequence ID" value="PVX50065.1"/>
    <property type="molecule type" value="Genomic_DNA"/>
</dbReference>
<keyword evidence="2 4" id="KW-0418">Kinase</keyword>
<dbReference type="Proteomes" id="UP000251835">
    <property type="component" value="Unassembled WGS sequence"/>
</dbReference>
<feature type="domain" description="Carbohydrate kinase PfkB" evidence="3">
    <location>
        <begin position="17"/>
        <end position="312"/>
    </location>
</feature>
<keyword evidence="1" id="KW-0808">Transferase</keyword>
<dbReference type="InterPro" id="IPR011913">
    <property type="entry name" value="RfaE_dom_I"/>
</dbReference>
<dbReference type="PANTHER" id="PTHR46969:SF1">
    <property type="entry name" value="BIFUNCTIONAL PROTEIN HLDE"/>
    <property type="match status" value="1"/>
</dbReference>
<evidence type="ECO:0000256" key="1">
    <source>
        <dbReference type="ARBA" id="ARBA00022679"/>
    </source>
</evidence>
<dbReference type="GO" id="GO:0033786">
    <property type="term" value="F:heptose-1-phosphate adenylyltransferase activity"/>
    <property type="evidence" value="ECO:0007669"/>
    <property type="project" value="TreeGrafter"/>
</dbReference>
<proteinExistence type="predicted"/>
<reference evidence="4 5" key="1">
    <citation type="submission" date="2018-05" db="EMBL/GenBank/DDBJ databases">
        <title>Genomic Encyclopedia of Type Strains, Phase IV (KMG-IV): sequencing the most valuable type-strain genomes for metagenomic binning, comparative biology and taxonomic classification.</title>
        <authorList>
            <person name="Goeker M."/>
        </authorList>
    </citation>
    <scope>NUCLEOTIDE SEQUENCE [LARGE SCALE GENOMIC DNA]</scope>
    <source>
        <strain evidence="4 5">DSM 28579</strain>
    </source>
</reference>
<comment type="caution">
    <text evidence="4">The sequence shown here is derived from an EMBL/GenBank/DDBJ whole genome shotgun (WGS) entry which is preliminary data.</text>
</comment>
<evidence type="ECO:0000313" key="5">
    <source>
        <dbReference type="Proteomes" id="UP000251835"/>
    </source>
</evidence>
<dbReference type="InterPro" id="IPR029056">
    <property type="entry name" value="Ribokinase-like"/>
</dbReference>
<dbReference type="PROSITE" id="PS00583">
    <property type="entry name" value="PFKB_KINASES_1"/>
    <property type="match status" value="1"/>
</dbReference>
<sequence length="330" mass="36525">MNTVSFDKAFQEFNSFKVLIVGDVMLDAYAWGKVKRISPEAPVPVLACDKRENRLGGAGNVAKNIRALGAKATICTVIGEDEAGDKLIELFEKNELDSSGVLRTKKRKTTVKTRFLSGFHHLLRVDEEDLELIEIKLEDLLFERVTQQIDSEDYDALIFQDYDKGVLTPNLIQKLKDLCNDRGLFTIVDPKRNNFSEYGGTSLFKPNFKEFCEGAGVELSKDDLPAIIEEAQKYRELNDITYLLITLSEKGILICSNDTVAHIPAQVREIADVSGAGDTVVATATLCLVAGLEADKIASVSNMAGSLVCQHPVVVSVDKEELLEEIKKCY</sequence>
<name>A0A7L4UNM1_BALHA</name>
<dbReference type="GO" id="GO:0033785">
    <property type="term" value="F:heptose 7-phosphate kinase activity"/>
    <property type="evidence" value="ECO:0007669"/>
    <property type="project" value="TreeGrafter"/>
</dbReference>
<dbReference type="SUPFAM" id="SSF53613">
    <property type="entry name" value="Ribokinase-like"/>
    <property type="match status" value="1"/>
</dbReference>
<dbReference type="Gene3D" id="3.40.1190.20">
    <property type="match status" value="1"/>
</dbReference>
<dbReference type="AlphaFoldDB" id="A0A7L4UNM1"/>
<dbReference type="InterPro" id="IPR002173">
    <property type="entry name" value="Carboh/pur_kinase_PfkB_CS"/>
</dbReference>
<gene>
    <name evidence="4" type="ORF">C7377_1713</name>
</gene>
<dbReference type="PANTHER" id="PTHR46969">
    <property type="entry name" value="BIFUNCTIONAL PROTEIN HLDE"/>
    <property type="match status" value="1"/>
</dbReference>
<accession>A0A7L4UNM1</accession>
<dbReference type="Pfam" id="PF00294">
    <property type="entry name" value="PfkB"/>
    <property type="match status" value="1"/>
</dbReference>
<dbReference type="GO" id="GO:0016773">
    <property type="term" value="F:phosphotransferase activity, alcohol group as acceptor"/>
    <property type="evidence" value="ECO:0007669"/>
    <property type="project" value="InterPro"/>
</dbReference>
<protein>
    <submittedName>
        <fullName evidence="4">RfaE bifunctional protein kinase chain/domain</fullName>
    </submittedName>
</protein>
<dbReference type="OrthoDB" id="9802794at2"/>
<evidence type="ECO:0000259" key="3">
    <source>
        <dbReference type="Pfam" id="PF00294"/>
    </source>
</evidence>
<keyword evidence="5" id="KW-1185">Reference proteome</keyword>
<organism evidence="4 5">
    <name type="scientific">Balneicella halophila</name>
    <dbReference type="NCBI Taxonomy" id="1537566"/>
    <lineage>
        <taxon>Bacteria</taxon>
        <taxon>Pseudomonadati</taxon>
        <taxon>Bacteroidota</taxon>
        <taxon>Bacteroidia</taxon>
        <taxon>Bacteroidales</taxon>
        <taxon>Balneicellaceae</taxon>
        <taxon>Balneicella</taxon>
    </lineage>
</organism>
<dbReference type="CDD" id="cd01172">
    <property type="entry name" value="RfaE_like"/>
    <property type="match status" value="1"/>
</dbReference>
<evidence type="ECO:0000256" key="2">
    <source>
        <dbReference type="ARBA" id="ARBA00022777"/>
    </source>
</evidence>
<evidence type="ECO:0000313" key="4">
    <source>
        <dbReference type="EMBL" id="PVX50065.1"/>
    </source>
</evidence>
<dbReference type="RefSeq" id="WP_116496924.1">
    <property type="nucleotide sequence ID" value="NZ_QENZ01000005.1"/>
</dbReference>